<accession>A0A0C3EYW5</accession>
<dbReference type="InParanoid" id="A0A0C3EYW5"/>
<reference evidence="1 2" key="1">
    <citation type="submission" date="2014-04" db="EMBL/GenBank/DDBJ databases">
        <authorList>
            <consortium name="DOE Joint Genome Institute"/>
            <person name="Kuo A."/>
            <person name="Tarkka M."/>
            <person name="Buscot F."/>
            <person name="Kohler A."/>
            <person name="Nagy L.G."/>
            <person name="Floudas D."/>
            <person name="Copeland A."/>
            <person name="Barry K.W."/>
            <person name="Cichocki N."/>
            <person name="Veneault-Fourrey C."/>
            <person name="LaButti K."/>
            <person name="Lindquist E.A."/>
            <person name="Lipzen A."/>
            <person name="Lundell T."/>
            <person name="Morin E."/>
            <person name="Murat C."/>
            <person name="Sun H."/>
            <person name="Tunlid A."/>
            <person name="Henrissat B."/>
            <person name="Grigoriev I.V."/>
            <person name="Hibbett D.S."/>
            <person name="Martin F."/>
            <person name="Nordberg H.P."/>
            <person name="Cantor M.N."/>
            <person name="Hua S.X."/>
        </authorList>
    </citation>
    <scope>NUCLEOTIDE SEQUENCE [LARGE SCALE GENOMIC DNA]</scope>
    <source>
        <strain evidence="1 2">F 1598</strain>
    </source>
</reference>
<dbReference type="AlphaFoldDB" id="A0A0C3EYW5"/>
<proteinExistence type="predicted"/>
<organism evidence="1 2">
    <name type="scientific">Piloderma croceum (strain F 1598)</name>
    <dbReference type="NCBI Taxonomy" id="765440"/>
    <lineage>
        <taxon>Eukaryota</taxon>
        <taxon>Fungi</taxon>
        <taxon>Dikarya</taxon>
        <taxon>Basidiomycota</taxon>
        <taxon>Agaricomycotina</taxon>
        <taxon>Agaricomycetes</taxon>
        <taxon>Agaricomycetidae</taxon>
        <taxon>Atheliales</taxon>
        <taxon>Atheliaceae</taxon>
        <taxon>Piloderma</taxon>
    </lineage>
</organism>
<dbReference type="OrthoDB" id="3040952at2759"/>
<name>A0A0C3EYW5_PILCF</name>
<dbReference type="HOGENOM" id="CLU_834490_0_0_1"/>
<dbReference type="Proteomes" id="UP000054166">
    <property type="component" value="Unassembled WGS sequence"/>
</dbReference>
<keyword evidence="2" id="KW-1185">Reference proteome</keyword>
<sequence length="333" mass="37652">MAFLNAIKFIYELATAVANLIFLQALYYCACLLGSNPPSSPPIRPERLLHPPPDFERCIRLQDVLKKIQQHILESVRTRQRYAHVCGLIEEELPSQAKINSADVSVNDVEVHFSSHWPRFVPLCPSYMKYKDEVRWGRVDKDCNAPNNIELNPDLVRAVEDAPDHSDLLIYLMLILIVTIFHELMHHLTKYTFGVRLTPPGIGTAFNGGEAGPELERLLFGGIVSVVWNKEEVGEMEEVRCVVLEYLGDVRDLPTDKCQLLIDSITTPQLAKFRIGELKGHIFKKGTERHRLTGPIPHTSPYVLPSGMVISTRYRGLGIKDLNVIVADDKHIT</sequence>
<evidence type="ECO:0000313" key="1">
    <source>
        <dbReference type="EMBL" id="KIM77720.1"/>
    </source>
</evidence>
<dbReference type="EMBL" id="KN833022">
    <property type="protein sequence ID" value="KIM77720.1"/>
    <property type="molecule type" value="Genomic_DNA"/>
</dbReference>
<evidence type="ECO:0000313" key="2">
    <source>
        <dbReference type="Proteomes" id="UP000054166"/>
    </source>
</evidence>
<protein>
    <submittedName>
        <fullName evidence="1">Uncharacterized protein</fullName>
    </submittedName>
</protein>
<reference evidence="2" key="2">
    <citation type="submission" date="2015-01" db="EMBL/GenBank/DDBJ databases">
        <title>Evolutionary Origins and Diversification of the Mycorrhizal Mutualists.</title>
        <authorList>
            <consortium name="DOE Joint Genome Institute"/>
            <consortium name="Mycorrhizal Genomics Consortium"/>
            <person name="Kohler A."/>
            <person name="Kuo A."/>
            <person name="Nagy L.G."/>
            <person name="Floudas D."/>
            <person name="Copeland A."/>
            <person name="Barry K.W."/>
            <person name="Cichocki N."/>
            <person name="Veneault-Fourrey C."/>
            <person name="LaButti K."/>
            <person name="Lindquist E.A."/>
            <person name="Lipzen A."/>
            <person name="Lundell T."/>
            <person name="Morin E."/>
            <person name="Murat C."/>
            <person name="Riley R."/>
            <person name="Ohm R."/>
            <person name="Sun H."/>
            <person name="Tunlid A."/>
            <person name="Henrissat B."/>
            <person name="Grigoriev I.V."/>
            <person name="Hibbett D.S."/>
            <person name="Martin F."/>
        </authorList>
    </citation>
    <scope>NUCLEOTIDE SEQUENCE [LARGE SCALE GENOMIC DNA]</scope>
    <source>
        <strain evidence="2">F 1598</strain>
    </source>
</reference>
<gene>
    <name evidence="1" type="ORF">PILCRDRAFT_825164</name>
</gene>